<accession>A0A1I3PM37</accession>
<evidence type="ECO:0000259" key="2">
    <source>
        <dbReference type="Pfam" id="PF09350"/>
    </source>
</evidence>
<dbReference type="RefSeq" id="WP_091116850.1">
    <property type="nucleotide sequence ID" value="NZ_BKAF01000027.1"/>
</dbReference>
<dbReference type="OrthoDB" id="3395286at2"/>
<reference evidence="3 4" key="1">
    <citation type="submission" date="2016-10" db="EMBL/GenBank/DDBJ databases">
        <authorList>
            <person name="de Groot N.N."/>
        </authorList>
    </citation>
    <scope>NUCLEOTIDE SEQUENCE [LARGE SCALE GENOMIC DNA]</scope>
    <source>
        <strain evidence="3 4">CGMCC 1.11156</strain>
    </source>
</reference>
<dbReference type="STRING" id="1005945.SAMN05216561_12129"/>
<evidence type="ECO:0000313" key="3">
    <source>
        <dbReference type="EMBL" id="SFJ22410.1"/>
    </source>
</evidence>
<keyword evidence="4" id="KW-1185">Reference proteome</keyword>
<feature type="region of interest" description="Disordered" evidence="1">
    <location>
        <begin position="1"/>
        <end position="34"/>
    </location>
</feature>
<name>A0A1I3PM37_9ACTN</name>
<feature type="compositionally biased region" description="Basic and acidic residues" evidence="1">
    <location>
        <begin position="1"/>
        <end position="23"/>
    </location>
</feature>
<proteinExistence type="predicted"/>
<dbReference type="AlphaFoldDB" id="A0A1I3PM37"/>
<dbReference type="EMBL" id="FOQG01000021">
    <property type="protein sequence ID" value="SFJ22410.1"/>
    <property type="molecule type" value="Genomic_DNA"/>
</dbReference>
<protein>
    <recommendedName>
        <fullName evidence="2">DnaJ homologue subfamily C member 28 conserved domain-containing protein</fullName>
    </recommendedName>
</protein>
<sequence>MTHDEEPTQVERVDQLPLKDRRTGRTAAQSRIGHQASWVDQQVRVAMAKGEFDDLPGAGKPIEGLGRDHDPDWWIKKLVERENITVLPPSLQLRKDDAELGARLDALFTDAEVRREVEEFNARIIRARYSPQDGQPPLITMPREVEETVLAWRERRDDRAAAARARRDELEATAPRRRWWQRSVR</sequence>
<dbReference type="Pfam" id="PF09350">
    <property type="entry name" value="DJC28_CD"/>
    <property type="match status" value="1"/>
</dbReference>
<dbReference type="Proteomes" id="UP000198649">
    <property type="component" value="Unassembled WGS sequence"/>
</dbReference>
<evidence type="ECO:0000256" key="1">
    <source>
        <dbReference type="SAM" id="MobiDB-lite"/>
    </source>
</evidence>
<organism evidence="3 4">
    <name type="scientific">Nocardioides psychrotolerans</name>
    <dbReference type="NCBI Taxonomy" id="1005945"/>
    <lineage>
        <taxon>Bacteria</taxon>
        <taxon>Bacillati</taxon>
        <taxon>Actinomycetota</taxon>
        <taxon>Actinomycetes</taxon>
        <taxon>Propionibacteriales</taxon>
        <taxon>Nocardioidaceae</taxon>
        <taxon>Nocardioides</taxon>
    </lineage>
</organism>
<evidence type="ECO:0000313" key="4">
    <source>
        <dbReference type="Proteomes" id="UP000198649"/>
    </source>
</evidence>
<dbReference type="InterPro" id="IPR018961">
    <property type="entry name" value="DnaJ_homolog_subfam-C_membr-28"/>
</dbReference>
<feature type="domain" description="DnaJ homologue subfamily C member 28 conserved" evidence="2">
    <location>
        <begin position="38"/>
        <end position="104"/>
    </location>
</feature>
<gene>
    <name evidence="3" type="ORF">SAMN05216561_12129</name>
</gene>